<keyword evidence="3" id="KW-1185">Reference proteome</keyword>
<dbReference type="Proteomes" id="UP000199050">
    <property type="component" value="Unassembled WGS sequence"/>
</dbReference>
<dbReference type="AlphaFoldDB" id="A0A1G8TNF4"/>
<dbReference type="RefSeq" id="WP_090715402.1">
    <property type="nucleotide sequence ID" value="NZ_CBCSKY010000097.1"/>
</dbReference>
<name>A0A1G8TNF4_9BACL</name>
<keyword evidence="1" id="KW-1133">Transmembrane helix</keyword>
<evidence type="ECO:0000256" key="1">
    <source>
        <dbReference type="SAM" id="Phobius"/>
    </source>
</evidence>
<sequence length="85" mass="9358">MVILGTIVAIVTAIIISSFLGPYGLLTMLAVGFGFLFSIHARVREVQSDLKLIKQHLGIMETKEAVVSNEEIEAELEREMAVARE</sequence>
<accession>A0A1G8TNF4</accession>
<dbReference type="EMBL" id="FNDX01000017">
    <property type="protein sequence ID" value="SDJ42220.1"/>
    <property type="molecule type" value="Genomic_DNA"/>
</dbReference>
<proteinExistence type="predicted"/>
<protein>
    <submittedName>
        <fullName evidence="2">Uncharacterized protein</fullName>
    </submittedName>
</protein>
<dbReference type="OrthoDB" id="2666607at2"/>
<organism evidence="2 3">
    <name type="scientific">Paenibacillus typhae</name>
    <dbReference type="NCBI Taxonomy" id="1174501"/>
    <lineage>
        <taxon>Bacteria</taxon>
        <taxon>Bacillati</taxon>
        <taxon>Bacillota</taxon>
        <taxon>Bacilli</taxon>
        <taxon>Bacillales</taxon>
        <taxon>Paenibacillaceae</taxon>
        <taxon>Paenibacillus</taxon>
    </lineage>
</organism>
<feature type="transmembrane region" description="Helical" evidence="1">
    <location>
        <begin position="6"/>
        <end position="37"/>
    </location>
</feature>
<keyword evidence="1" id="KW-0472">Membrane</keyword>
<evidence type="ECO:0000313" key="2">
    <source>
        <dbReference type="EMBL" id="SDJ42220.1"/>
    </source>
</evidence>
<gene>
    <name evidence="2" type="ORF">SAMN05216192_11714</name>
</gene>
<evidence type="ECO:0000313" key="3">
    <source>
        <dbReference type="Proteomes" id="UP000199050"/>
    </source>
</evidence>
<keyword evidence="1" id="KW-0812">Transmembrane</keyword>
<reference evidence="3" key="1">
    <citation type="submission" date="2016-10" db="EMBL/GenBank/DDBJ databases">
        <authorList>
            <person name="Varghese N."/>
            <person name="Submissions S."/>
        </authorList>
    </citation>
    <scope>NUCLEOTIDE SEQUENCE [LARGE SCALE GENOMIC DNA]</scope>
    <source>
        <strain evidence="3">CGMCC 1.11012</strain>
    </source>
</reference>